<dbReference type="AlphaFoldDB" id="A0AA41UCT0"/>
<sequence length="163" mass="17840">MVDINPQTTPPEITPEQVAEISESITMRSGDRDFYLAFLLRAFFGETSGNDHASFRISVLTPAGVVAGTAVSHARWSKALAAELATDTNDALYEAFIDAFAMVTDTDLRSSRLRDVKGVPEPLPSFLHLEDATIFVGERTLNNRLFRVSVDDVSGWCLGSWSA</sequence>
<dbReference type="Proteomes" id="UP001165405">
    <property type="component" value="Unassembled WGS sequence"/>
</dbReference>
<protein>
    <submittedName>
        <fullName evidence="1">Uncharacterized protein</fullName>
    </submittedName>
</protein>
<reference evidence="1" key="1">
    <citation type="submission" date="2022-01" db="EMBL/GenBank/DDBJ databases">
        <title>Antribacter sp. nov., isolated from Guizhou of China.</title>
        <authorList>
            <person name="Chengliang C."/>
            <person name="Ya Z."/>
        </authorList>
    </citation>
    <scope>NUCLEOTIDE SEQUENCE</scope>
    <source>
        <strain evidence="1">KLBMP 9083</strain>
    </source>
</reference>
<proteinExistence type="predicted"/>
<name>A0AA41UCT0_9MICO</name>
<organism evidence="1 2">
    <name type="scientific">Antribacter soli</name>
    <dbReference type="NCBI Taxonomy" id="2910976"/>
    <lineage>
        <taxon>Bacteria</taxon>
        <taxon>Bacillati</taxon>
        <taxon>Actinomycetota</taxon>
        <taxon>Actinomycetes</taxon>
        <taxon>Micrococcales</taxon>
        <taxon>Promicromonosporaceae</taxon>
        <taxon>Antribacter</taxon>
    </lineage>
</organism>
<evidence type="ECO:0000313" key="1">
    <source>
        <dbReference type="EMBL" id="MCF4122369.1"/>
    </source>
</evidence>
<dbReference type="EMBL" id="JAKGSG010000042">
    <property type="protein sequence ID" value="MCF4122369.1"/>
    <property type="molecule type" value="Genomic_DNA"/>
</dbReference>
<evidence type="ECO:0000313" key="2">
    <source>
        <dbReference type="Proteomes" id="UP001165405"/>
    </source>
</evidence>
<gene>
    <name evidence="1" type="ORF">L1785_15430</name>
</gene>
<comment type="caution">
    <text evidence="1">The sequence shown here is derived from an EMBL/GenBank/DDBJ whole genome shotgun (WGS) entry which is preliminary data.</text>
</comment>
<keyword evidence="2" id="KW-1185">Reference proteome</keyword>
<dbReference type="RefSeq" id="WP_236090167.1">
    <property type="nucleotide sequence ID" value="NZ_JAKGSG010000042.1"/>
</dbReference>
<accession>A0AA41UCT0</accession>